<evidence type="ECO:0000313" key="9">
    <source>
        <dbReference type="Proteomes" id="UP001152798"/>
    </source>
</evidence>
<feature type="compositionally biased region" description="Basic and acidic residues" evidence="2">
    <location>
        <begin position="7"/>
        <end position="20"/>
    </location>
</feature>
<feature type="domain" description="Dynein heavy chain AAA lid" evidence="6">
    <location>
        <begin position="907"/>
        <end position="1044"/>
    </location>
</feature>
<dbReference type="InterPro" id="IPR041658">
    <property type="entry name" value="AAA_lid_11"/>
</dbReference>
<keyword evidence="9" id="KW-1185">Reference proteome</keyword>
<dbReference type="EMBL" id="OV725078">
    <property type="protein sequence ID" value="CAH1394227.1"/>
    <property type="molecule type" value="Genomic_DNA"/>
</dbReference>
<dbReference type="Gene3D" id="1.10.8.720">
    <property type="entry name" value="Region D6 of dynein motor"/>
    <property type="match status" value="1"/>
</dbReference>
<feature type="domain" description="Dynein heavy chain ATP-binding dynein motor region" evidence="5">
    <location>
        <begin position="312"/>
        <end position="530"/>
    </location>
</feature>
<reference evidence="8" key="1">
    <citation type="submission" date="2022-01" db="EMBL/GenBank/DDBJ databases">
        <authorList>
            <person name="King R."/>
        </authorList>
    </citation>
    <scope>NUCLEOTIDE SEQUENCE</scope>
</reference>
<gene>
    <name evidence="8" type="ORF">NEZAVI_LOCUS4761</name>
</gene>
<dbReference type="InterPro" id="IPR042219">
    <property type="entry name" value="AAA_lid_11_sf"/>
</dbReference>
<dbReference type="InterPro" id="IPR043160">
    <property type="entry name" value="Dynein_C_barrel"/>
</dbReference>
<feature type="region of interest" description="Disordered" evidence="2">
    <location>
        <begin position="1"/>
        <end position="20"/>
    </location>
</feature>
<dbReference type="GO" id="GO:0030286">
    <property type="term" value="C:dynein complex"/>
    <property type="evidence" value="ECO:0007669"/>
    <property type="project" value="InterPro"/>
</dbReference>
<dbReference type="InterPro" id="IPR041228">
    <property type="entry name" value="Dynein_C"/>
</dbReference>
<dbReference type="InterPro" id="IPR027417">
    <property type="entry name" value="P-loop_NTPase"/>
</dbReference>
<dbReference type="Gene3D" id="1.20.920.20">
    <property type="match status" value="1"/>
</dbReference>
<evidence type="ECO:0000259" key="3">
    <source>
        <dbReference type="Pfam" id="PF03028"/>
    </source>
</evidence>
<dbReference type="Pfam" id="PF12777">
    <property type="entry name" value="MT"/>
    <property type="match status" value="1"/>
</dbReference>
<evidence type="ECO:0000259" key="7">
    <source>
        <dbReference type="Pfam" id="PF18199"/>
    </source>
</evidence>
<dbReference type="PANTHER" id="PTHR45703:SF22">
    <property type="entry name" value="DYNEIN CYTOPLASMIC 2 HEAVY CHAIN 1"/>
    <property type="match status" value="1"/>
</dbReference>
<protein>
    <submittedName>
        <fullName evidence="8">Uncharacterized protein</fullName>
    </submittedName>
</protein>
<evidence type="ECO:0000256" key="1">
    <source>
        <dbReference type="SAM" id="Coils"/>
    </source>
</evidence>
<dbReference type="InterPro" id="IPR026983">
    <property type="entry name" value="DHC"/>
</dbReference>
<dbReference type="Pfam" id="PF03028">
    <property type="entry name" value="Dynein_heavy"/>
    <property type="match status" value="1"/>
</dbReference>
<dbReference type="GO" id="GO:0007018">
    <property type="term" value="P:microtubule-based movement"/>
    <property type="evidence" value="ECO:0007669"/>
    <property type="project" value="InterPro"/>
</dbReference>
<dbReference type="Gene3D" id="1.20.1270.280">
    <property type="match status" value="1"/>
</dbReference>
<evidence type="ECO:0000259" key="5">
    <source>
        <dbReference type="Pfam" id="PF12781"/>
    </source>
</evidence>
<feature type="domain" description="Dynein heavy chain coiled coil stalk" evidence="4">
    <location>
        <begin position="14"/>
        <end position="287"/>
    </location>
</feature>
<feature type="coiled-coil region" evidence="1">
    <location>
        <begin position="178"/>
        <end position="240"/>
    </location>
</feature>
<dbReference type="PANTHER" id="PTHR45703">
    <property type="entry name" value="DYNEIN HEAVY CHAIN"/>
    <property type="match status" value="1"/>
</dbReference>
<dbReference type="GO" id="GO:0051959">
    <property type="term" value="F:dynein light intermediate chain binding"/>
    <property type="evidence" value="ECO:0007669"/>
    <property type="project" value="InterPro"/>
</dbReference>
<dbReference type="OrthoDB" id="447173at2759"/>
<name>A0A9P0EFM0_NEZVI</name>
<dbReference type="Gene3D" id="3.10.490.20">
    <property type="match status" value="1"/>
</dbReference>
<dbReference type="Gene3D" id="3.40.50.300">
    <property type="entry name" value="P-loop containing nucleotide triphosphate hydrolases"/>
    <property type="match status" value="2"/>
</dbReference>
<organism evidence="8 9">
    <name type="scientific">Nezara viridula</name>
    <name type="common">Southern green stink bug</name>
    <name type="synonym">Cimex viridulus</name>
    <dbReference type="NCBI Taxonomy" id="85310"/>
    <lineage>
        <taxon>Eukaryota</taxon>
        <taxon>Metazoa</taxon>
        <taxon>Ecdysozoa</taxon>
        <taxon>Arthropoda</taxon>
        <taxon>Hexapoda</taxon>
        <taxon>Insecta</taxon>
        <taxon>Pterygota</taxon>
        <taxon>Neoptera</taxon>
        <taxon>Paraneoptera</taxon>
        <taxon>Hemiptera</taxon>
        <taxon>Heteroptera</taxon>
        <taxon>Panheteroptera</taxon>
        <taxon>Pentatomomorpha</taxon>
        <taxon>Pentatomoidea</taxon>
        <taxon>Pentatomidae</taxon>
        <taxon>Pentatominae</taxon>
        <taxon>Nezara</taxon>
    </lineage>
</organism>
<dbReference type="Proteomes" id="UP001152798">
    <property type="component" value="Chromosome 2"/>
</dbReference>
<evidence type="ECO:0000256" key="2">
    <source>
        <dbReference type="SAM" id="MobiDB-lite"/>
    </source>
</evidence>
<evidence type="ECO:0000259" key="6">
    <source>
        <dbReference type="Pfam" id="PF18198"/>
    </source>
</evidence>
<proteinExistence type="predicted"/>
<keyword evidence="1" id="KW-0175">Coiled coil</keyword>
<dbReference type="GO" id="GO:0045505">
    <property type="term" value="F:dynein intermediate chain binding"/>
    <property type="evidence" value="ECO:0007669"/>
    <property type="project" value="InterPro"/>
</dbReference>
<dbReference type="Pfam" id="PF18198">
    <property type="entry name" value="AAA_lid_11"/>
    <property type="match status" value="1"/>
</dbReference>
<dbReference type="Gene3D" id="1.10.8.1220">
    <property type="match status" value="1"/>
</dbReference>
<dbReference type="Pfam" id="PF18199">
    <property type="entry name" value="Dynein_C"/>
    <property type="match status" value="1"/>
</dbReference>
<feature type="domain" description="Dynein heavy chain region D6 P-loop" evidence="3">
    <location>
        <begin position="768"/>
        <end position="876"/>
    </location>
</feature>
<evidence type="ECO:0000313" key="8">
    <source>
        <dbReference type="EMBL" id="CAH1394227.1"/>
    </source>
</evidence>
<feature type="domain" description="Dynein heavy chain C-terminal" evidence="7">
    <location>
        <begin position="1058"/>
        <end position="1347"/>
    </location>
</feature>
<sequence length="1350" mass="154806">MTNASMKKSEMEELRSKTEEKNEMLQIRKQEIDTELADIEPLLQEARAAVGNIKPEAITEIRSLRAPTSVIRDILEAVLRLMGIQDTSWNSMKTFLSHRGVREEIRLFDASQINKEDRAAVENLLSSHKDSFLPKNASRASLAAAPLAAWVIANVKYSIVLEKIQPLTEEQNQLMTNIEEANLSIEELKAGLQNVDETVQQLQEHLRITTKEGAEIEVHLSEVQNRITAAESLVKKLDDEFSIWTVEDNVISGTLTDLWKSCILAAAFITYLPSETEKVRSDTLKQWKESLNNPEEFSIWSFLSSDRELLIWNHEGLPRDEFSFQNGIITLHSLTFPLLLDPLSTAVTWLLNHFKKLDITIISCHNNNFLTMLELAVRFGKIVILEVGNHIPCAVMSILQENFVFQGARKMLYIGEKLVDFNQNFKLFMVTHDLRNYNVMKTLLPCPVIDFNTSINGLMEQLLDSALFVEKPSLEKQRLKYIEQEESLTLQLHHMQEEVLETLVLAQGDILQNQQLLKSLEVTKVSSDEIKKTLAESSLLKQNLDKEREYYRPLAEYGATLFFACMNLSAINVMYQISVTSFKKLFETSLHKNQIVDDMKFKCHNLLMVVYHHVCCSLFKADILTFAVHLTHVIHPERFEFNEWNVFIGKLMSSSIEEGSNLDNALPSWITGDKIQQVLYLKNFLPTLYQKMNLNNETLWLNFMENKNPHPPKECNLSSFQLVLVTQALRPDKLYTTLVQFVLQTLGLKYILPPTLKLNELYLETVATEPILIISSPGNDPSKDIFSLASVNGNIKLHELAAGPGCEELILKLLNEASRNGEWLMLKNLHLLIYWLPVFEREFHGIEPHKNFRIWLTTEPNEKFPPGFLNHCFKITYEAPPGIKRSMEKIYDNWSLDKELAVNIDASKVMFVLAWLHAVLQERRLYIPQGWTSFYEFNSSDLTCAKDIINRLFNRVYSDSFKWDYLRGLFEVVIYGGRISNLYDLRVLSTYLKHFFNSSVIEGNFEVASGINVPKSANIKEHLDIIKNIPDTDNPEYFGLPKNANRIWQREASLSIILQLKALNEEDKCFSEMRNSKQENSAVLLSFIKFWKNLIQGRKMIKQEFEDDSKLKMGEIPISLFFTLEKKFSQKLINIIDISLSGLESSLKNDIVVDDSVTLIANTLKSQQLPEIWEQLWSGPSNPLVYLQSVTSKAESVAYIHSRWRTENIVFDLSQLYNIEGFFAALKQQAARHFNTPLEDLFLHTSIGKTTASIFEGSVLISGLLLEGALISENQLKENSEESPSVALVPEILLSWKSLKENNLEDTSYVSIPLYLTDRRDKVIANLLIPCKKQEIEKWILAGTAFYIKS</sequence>
<accession>A0A9P0EFM0</accession>
<dbReference type="FunFam" id="1.10.8.720:FF:000003">
    <property type="entry name" value="Cytoplasmic dynein heavy chain 2"/>
    <property type="match status" value="1"/>
</dbReference>
<dbReference type="Gene3D" id="6.10.140.1060">
    <property type="match status" value="1"/>
</dbReference>
<dbReference type="Pfam" id="PF12781">
    <property type="entry name" value="AAA_9"/>
    <property type="match status" value="1"/>
</dbReference>
<dbReference type="InterPro" id="IPR004273">
    <property type="entry name" value="Dynein_heavy_D6_P-loop"/>
</dbReference>
<dbReference type="GO" id="GO:0008569">
    <property type="term" value="F:minus-end-directed microtubule motor activity"/>
    <property type="evidence" value="ECO:0007669"/>
    <property type="project" value="InterPro"/>
</dbReference>
<evidence type="ECO:0000259" key="4">
    <source>
        <dbReference type="Pfam" id="PF12777"/>
    </source>
</evidence>
<dbReference type="InterPro" id="IPR024743">
    <property type="entry name" value="Dynein_HC_stalk"/>
</dbReference>
<dbReference type="InterPro" id="IPR035706">
    <property type="entry name" value="AAA_9"/>
</dbReference>